<name>A0A5C3QTV4_9AGAR</name>
<dbReference type="AlphaFoldDB" id="A0A5C3QTV4"/>
<comment type="subcellular location">
    <subcellularLocation>
        <location evidence="1">Membrane</location>
        <topology evidence="1">Multi-pass membrane protein</topology>
    </subcellularLocation>
</comment>
<dbReference type="PRINTS" id="PR01035">
    <property type="entry name" value="TCRTETA"/>
</dbReference>
<accession>A0A5C3QTV4</accession>
<keyword evidence="5 7" id="KW-0472">Membrane</keyword>
<evidence type="ECO:0000313" key="10">
    <source>
        <dbReference type="Proteomes" id="UP000305067"/>
    </source>
</evidence>
<dbReference type="InterPro" id="IPR001958">
    <property type="entry name" value="Tet-R_TetA/multi-R_MdtG-like"/>
</dbReference>
<evidence type="ECO:0000256" key="5">
    <source>
        <dbReference type="ARBA" id="ARBA00023136"/>
    </source>
</evidence>
<evidence type="ECO:0000256" key="6">
    <source>
        <dbReference type="SAM" id="MobiDB-lite"/>
    </source>
</evidence>
<dbReference type="PANTHER" id="PTHR23504">
    <property type="entry name" value="MAJOR FACILITATOR SUPERFAMILY DOMAIN-CONTAINING PROTEIN 10"/>
    <property type="match status" value="1"/>
</dbReference>
<evidence type="ECO:0000256" key="1">
    <source>
        <dbReference type="ARBA" id="ARBA00004141"/>
    </source>
</evidence>
<dbReference type="Gene3D" id="1.20.1250.20">
    <property type="entry name" value="MFS general substrate transporter like domains"/>
    <property type="match status" value="1"/>
</dbReference>
<dbReference type="Pfam" id="PF07690">
    <property type="entry name" value="MFS_1"/>
    <property type="match status" value="1"/>
</dbReference>
<feature type="transmembrane region" description="Helical" evidence="7">
    <location>
        <begin position="167"/>
        <end position="189"/>
    </location>
</feature>
<keyword evidence="4 7" id="KW-1133">Transmembrane helix</keyword>
<feature type="transmembrane region" description="Helical" evidence="7">
    <location>
        <begin position="77"/>
        <end position="97"/>
    </location>
</feature>
<evidence type="ECO:0000256" key="7">
    <source>
        <dbReference type="SAM" id="Phobius"/>
    </source>
</evidence>
<dbReference type="OrthoDB" id="419616at2759"/>
<keyword evidence="10" id="KW-1185">Reference proteome</keyword>
<protein>
    <submittedName>
        <fullName evidence="9">Major facilitator superfamily domain-containing protein</fullName>
    </submittedName>
</protein>
<dbReference type="GO" id="GO:0022857">
    <property type="term" value="F:transmembrane transporter activity"/>
    <property type="evidence" value="ECO:0007669"/>
    <property type="project" value="InterPro"/>
</dbReference>
<gene>
    <name evidence="9" type="ORF">BDV98DRAFT_592940</name>
</gene>
<organism evidence="9 10">
    <name type="scientific">Pterulicium gracile</name>
    <dbReference type="NCBI Taxonomy" id="1884261"/>
    <lineage>
        <taxon>Eukaryota</taxon>
        <taxon>Fungi</taxon>
        <taxon>Dikarya</taxon>
        <taxon>Basidiomycota</taxon>
        <taxon>Agaricomycotina</taxon>
        <taxon>Agaricomycetes</taxon>
        <taxon>Agaricomycetidae</taxon>
        <taxon>Agaricales</taxon>
        <taxon>Pleurotineae</taxon>
        <taxon>Pterulaceae</taxon>
        <taxon>Pterulicium</taxon>
    </lineage>
</organism>
<evidence type="ECO:0000259" key="8">
    <source>
        <dbReference type="PROSITE" id="PS50850"/>
    </source>
</evidence>
<feature type="transmembrane region" description="Helical" evidence="7">
    <location>
        <begin position="322"/>
        <end position="346"/>
    </location>
</feature>
<evidence type="ECO:0000256" key="4">
    <source>
        <dbReference type="ARBA" id="ARBA00022989"/>
    </source>
</evidence>
<feature type="transmembrane region" description="Helical" evidence="7">
    <location>
        <begin position="358"/>
        <end position="376"/>
    </location>
</feature>
<dbReference type="PANTHER" id="PTHR23504:SF15">
    <property type="entry name" value="MAJOR FACILITATOR SUPERFAMILY (MFS) PROFILE DOMAIN-CONTAINING PROTEIN"/>
    <property type="match status" value="1"/>
</dbReference>
<feature type="transmembrane region" description="Helical" evidence="7">
    <location>
        <begin position="109"/>
        <end position="127"/>
    </location>
</feature>
<dbReference type="InterPro" id="IPR020846">
    <property type="entry name" value="MFS_dom"/>
</dbReference>
<sequence length="489" mass="53002">MPSPSERDPLLSRDDTDDLEPACDVIQKSPLPWKQLSLVFAIQFTEPVAATVIYPFITQLVRETGITGGDERKNGYYAGLIESMFFLTEALTVYQWGRASDSPRIGRRRVLLLGMLMSTFAVLAFGLSKNFWMLMLTRGILGTCNGNIGVSKAVTAEITDSTNMGDAIAFIPITWALGLTIGPVIGGLLSRPADRWSFFAKIPLFVQFPYFLPCLVASAIPLFTFIFCYLYLEETLPAIIEKKSPGTASSGGDANSEISDSSSQTVKSGSSGNEFSFWSLLTMKQVFVPIMNHSFLALMEQSFNVLIPLVYSTSIPNGGLGLVPFVIGLIMGVVGFVNGMFQLALLSKSIARFGARGLYIVCYATVLFAILAYPIGNAMARVTGSMNPSAWAVLVAQQFCNIPIYAAYGCSFMFIVNGAPTKGSLGATNGLAQMMSTIMRTIAPFFASSLFSVSIEKNIMGGTMVYWVLCALGTIGLYLSLFLPRKLHA</sequence>
<feature type="region of interest" description="Disordered" evidence="6">
    <location>
        <begin position="247"/>
        <end position="269"/>
    </location>
</feature>
<feature type="compositionally biased region" description="Low complexity" evidence="6">
    <location>
        <begin position="259"/>
        <end position="269"/>
    </location>
</feature>
<dbReference type="EMBL" id="ML178824">
    <property type="protein sequence ID" value="TFL01704.1"/>
    <property type="molecule type" value="Genomic_DNA"/>
</dbReference>
<feature type="transmembrane region" description="Helical" evidence="7">
    <location>
        <begin position="210"/>
        <end position="232"/>
    </location>
</feature>
<keyword evidence="3 7" id="KW-0812">Transmembrane</keyword>
<dbReference type="SUPFAM" id="SSF103473">
    <property type="entry name" value="MFS general substrate transporter"/>
    <property type="match status" value="1"/>
</dbReference>
<evidence type="ECO:0000256" key="2">
    <source>
        <dbReference type="ARBA" id="ARBA00022448"/>
    </source>
</evidence>
<feature type="compositionally biased region" description="Polar residues" evidence="6">
    <location>
        <begin position="247"/>
        <end position="258"/>
    </location>
</feature>
<feature type="transmembrane region" description="Helical" evidence="7">
    <location>
        <begin position="464"/>
        <end position="483"/>
    </location>
</feature>
<feature type="transmembrane region" description="Helical" evidence="7">
    <location>
        <begin position="431"/>
        <end position="452"/>
    </location>
</feature>
<reference evidence="9 10" key="1">
    <citation type="journal article" date="2019" name="Nat. Ecol. Evol.">
        <title>Megaphylogeny resolves global patterns of mushroom evolution.</title>
        <authorList>
            <person name="Varga T."/>
            <person name="Krizsan K."/>
            <person name="Foldi C."/>
            <person name="Dima B."/>
            <person name="Sanchez-Garcia M."/>
            <person name="Sanchez-Ramirez S."/>
            <person name="Szollosi G.J."/>
            <person name="Szarkandi J.G."/>
            <person name="Papp V."/>
            <person name="Albert L."/>
            <person name="Andreopoulos W."/>
            <person name="Angelini C."/>
            <person name="Antonin V."/>
            <person name="Barry K.W."/>
            <person name="Bougher N.L."/>
            <person name="Buchanan P."/>
            <person name="Buyck B."/>
            <person name="Bense V."/>
            <person name="Catcheside P."/>
            <person name="Chovatia M."/>
            <person name="Cooper J."/>
            <person name="Damon W."/>
            <person name="Desjardin D."/>
            <person name="Finy P."/>
            <person name="Geml J."/>
            <person name="Haridas S."/>
            <person name="Hughes K."/>
            <person name="Justo A."/>
            <person name="Karasinski D."/>
            <person name="Kautmanova I."/>
            <person name="Kiss B."/>
            <person name="Kocsube S."/>
            <person name="Kotiranta H."/>
            <person name="LaButti K.M."/>
            <person name="Lechner B.E."/>
            <person name="Liimatainen K."/>
            <person name="Lipzen A."/>
            <person name="Lukacs Z."/>
            <person name="Mihaltcheva S."/>
            <person name="Morgado L.N."/>
            <person name="Niskanen T."/>
            <person name="Noordeloos M.E."/>
            <person name="Ohm R.A."/>
            <person name="Ortiz-Santana B."/>
            <person name="Ovrebo C."/>
            <person name="Racz N."/>
            <person name="Riley R."/>
            <person name="Savchenko A."/>
            <person name="Shiryaev A."/>
            <person name="Soop K."/>
            <person name="Spirin V."/>
            <person name="Szebenyi C."/>
            <person name="Tomsovsky M."/>
            <person name="Tulloss R.E."/>
            <person name="Uehling J."/>
            <person name="Grigoriev I.V."/>
            <person name="Vagvolgyi C."/>
            <person name="Papp T."/>
            <person name="Martin F.M."/>
            <person name="Miettinen O."/>
            <person name="Hibbett D.S."/>
            <person name="Nagy L.G."/>
        </authorList>
    </citation>
    <scope>NUCLEOTIDE SEQUENCE [LARGE SCALE GENOMIC DNA]</scope>
    <source>
        <strain evidence="9 10">CBS 309.79</strain>
    </source>
</reference>
<feature type="domain" description="Major facilitator superfamily (MFS) profile" evidence="8">
    <location>
        <begin position="35"/>
        <end position="488"/>
    </location>
</feature>
<evidence type="ECO:0000313" key="9">
    <source>
        <dbReference type="EMBL" id="TFL01704.1"/>
    </source>
</evidence>
<feature type="transmembrane region" description="Helical" evidence="7">
    <location>
        <begin position="396"/>
        <end position="419"/>
    </location>
</feature>
<dbReference type="PROSITE" id="PS50850">
    <property type="entry name" value="MFS"/>
    <property type="match status" value="1"/>
</dbReference>
<dbReference type="GO" id="GO:0016020">
    <property type="term" value="C:membrane"/>
    <property type="evidence" value="ECO:0007669"/>
    <property type="project" value="UniProtKB-SubCell"/>
</dbReference>
<proteinExistence type="predicted"/>
<dbReference type="InterPro" id="IPR011701">
    <property type="entry name" value="MFS"/>
</dbReference>
<dbReference type="Proteomes" id="UP000305067">
    <property type="component" value="Unassembled WGS sequence"/>
</dbReference>
<dbReference type="InterPro" id="IPR036259">
    <property type="entry name" value="MFS_trans_sf"/>
</dbReference>
<keyword evidence="2" id="KW-0813">Transport</keyword>
<evidence type="ECO:0000256" key="3">
    <source>
        <dbReference type="ARBA" id="ARBA00022692"/>
    </source>
</evidence>